<dbReference type="OrthoDB" id="411029at2759"/>
<keyword evidence="3" id="KW-1185">Reference proteome</keyword>
<gene>
    <name evidence="2" type="ORF">SEMRO_14_G010540.1</name>
</gene>
<sequence length="420" mass="48418">MAVIQSGRTPEESSQLQMQRTTIRGLILVILVLVISSTFRRTNDYDSFLEAVSESRTAEATVSHRSIKGKTTTSYTAGASIQKKKQNLDLPYVPSAIESFIINNTVQLGWSPMPPALVDTCNIWTDPKINPYHNELQTYVKEVETYYRKLHDFQLAPNVNKDLRRQIEDASDQEDVCSTVDLGLKDIFGKSQQLTQTRSGFVEPLLPPMRHPGVCLEEGVTLDPAKFYILMSLQYIVHDWAHICRKLKPTSRTVFIDMGASLRFHGDIPSPVLTLLEQYRKMGIVFDHIYGYEMRQEDPNTVFAKLPPEYRANFHWINVGVNADPTHRHNPWNIILDHYNEDDFIVVKLDIDTPAIERPLAHQLLNDPRLVKLVDQFYYEHHVNQRELSRHWGHTAESVEQSFQFFTTLRKKGVASHFWV</sequence>
<dbReference type="AlphaFoldDB" id="A0A9N8D8C8"/>
<dbReference type="Proteomes" id="UP001153069">
    <property type="component" value="Unassembled WGS sequence"/>
</dbReference>
<keyword evidence="1" id="KW-0812">Transmembrane</keyword>
<name>A0A9N8D8C8_9STRA</name>
<protein>
    <submittedName>
        <fullName evidence="2">Uncharacterized protein</fullName>
    </submittedName>
</protein>
<dbReference type="EMBL" id="CAICTM010000014">
    <property type="protein sequence ID" value="CAB9497100.1"/>
    <property type="molecule type" value="Genomic_DNA"/>
</dbReference>
<evidence type="ECO:0000313" key="2">
    <source>
        <dbReference type="EMBL" id="CAB9497100.1"/>
    </source>
</evidence>
<evidence type="ECO:0000313" key="3">
    <source>
        <dbReference type="Proteomes" id="UP001153069"/>
    </source>
</evidence>
<evidence type="ECO:0000256" key="1">
    <source>
        <dbReference type="SAM" id="Phobius"/>
    </source>
</evidence>
<comment type="caution">
    <text evidence="2">The sequence shown here is derived from an EMBL/GenBank/DDBJ whole genome shotgun (WGS) entry which is preliminary data.</text>
</comment>
<proteinExistence type="predicted"/>
<accession>A0A9N8D8C8</accession>
<feature type="transmembrane region" description="Helical" evidence="1">
    <location>
        <begin position="21"/>
        <end position="39"/>
    </location>
</feature>
<keyword evidence="1" id="KW-0472">Membrane</keyword>
<keyword evidence="1" id="KW-1133">Transmembrane helix</keyword>
<organism evidence="2 3">
    <name type="scientific">Seminavis robusta</name>
    <dbReference type="NCBI Taxonomy" id="568900"/>
    <lineage>
        <taxon>Eukaryota</taxon>
        <taxon>Sar</taxon>
        <taxon>Stramenopiles</taxon>
        <taxon>Ochrophyta</taxon>
        <taxon>Bacillariophyta</taxon>
        <taxon>Bacillariophyceae</taxon>
        <taxon>Bacillariophycidae</taxon>
        <taxon>Naviculales</taxon>
        <taxon>Naviculaceae</taxon>
        <taxon>Seminavis</taxon>
    </lineage>
</organism>
<reference evidence="2" key="1">
    <citation type="submission" date="2020-06" db="EMBL/GenBank/DDBJ databases">
        <authorList>
            <consortium name="Plant Systems Biology data submission"/>
        </authorList>
    </citation>
    <scope>NUCLEOTIDE SEQUENCE</scope>
    <source>
        <strain evidence="2">D6</strain>
    </source>
</reference>